<dbReference type="Proteomes" id="UP000075670">
    <property type="component" value="Unassembled WGS sequence"/>
</dbReference>
<keyword evidence="1" id="KW-0813">Transport</keyword>
<dbReference type="Gene3D" id="3.40.50.300">
    <property type="entry name" value="P-loop containing nucleotide triphosphate hydrolases"/>
    <property type="match status" value="1"/>
</dbReference>
<dbReference type="PANTHER" id="PTHR42781">
    <property type="entry name" value="SPERMIDINE/PUTRESCINE IMPORT ATP-BINDING PROTEIN POTA"/>
    <property type="match status" value="1"/>
</dbReference>
<dbReference type="RefSeq" id="WP_062284690.1">
    <property type="nucleotide sequence ID" value="NZ_LTBC01000008.1"/>
</dbReference>
<organism evidence="5 6">
    <name type="scientific">Moorella mulderi DSM 14980</name>
    <dbReference type="NCBI Taxonomy" id="1122241"/>
    <lineage>
        <taxon>Bacteria</taxon>
        <taxon>Bacillati</taxon>
        <taxon>Bacillota</taxon>
        <taxon>Clostridia</taxon>
        <taxon>Neomoorellales</taxon>
        <taxon>Neomoorellaceae</taxon>
        <taxon>Neomoorella</taxon>
    </lineage>
</organism>
<dbReference type="InterPro" id="IPR027417">
    <property type="entry name" value="P-loop_NTPase"/>
</dbReference>
<comment type="caution">
    <text evidence="5">The sequence shown here is derived from an EMBL/GenBank/DDBJ whole genome shotgun (WGS) entry which is preliminary data.</text>
</comment>
<reference evidence="5 6" key="1">
    <citation type="submission" date="2016-02" db="EMBL/GenBank/DDBJ databases">
        <title>Genome sequence of Moorella mulderi DSM 14980.</title>
        <authorList>
            <person name="Poehlein A."/>
            <person name="Daniel R."/>
        </authorList>
    </citation>
    <scope>NUCLEOTIDE SEQUENCE [LARGE SCALE GENOMIC DNA]</scope>
    <source>
        <strain evidence="5 6">DSM 14980</strain>
    </source>
</reference>
<keyword evidence="6" id="KW-1185">Reference proteome</keyword>
<dbReference type="AlphaFoldDB" id="A0A151AVR2"/>
<accession>A0A151AVR2</accession>
<dbReference type="InterPro" id="IPR017871">
    <property type="entry name" value="ABC_transporter-like_CS"/>
</dbReference>
<dbReference type="InterPro" id="IPR008995">
    <property type="entry name" value="Mo/tungstate-bd_C_term_dom"/>
</dbReference>
<evidence type="ECO:0000256" key="3">
    <source>
        <dbReference type="ARBA" id="ARBA00022840"/>
    </source>
</evidence>
<evidence type="ECO:0000259" key="4">
    <source>
        <dbReference type="PROSITE" id="PS50893"/>
    </source>
</evidence>
<dbReference type="PROSITE" id="PS50893">
    <property type="entry name" value="ABC_TRANSPORTER_2"/>
    <property type="match status" value="1"/>
</dbReference>
<keyword evidence="2" id="KW-0547">Nucleotide-binding</keyword>
<proteinExistence type="predicted"/>
<dbReference type="InterPro" id="IPR003593">
    <property type="entry name" value="AAA+_ATPase"/>
</dbReference>
<keyword evidence="5" id="KW-0378">Hydrolase</keyword>
<dbReference type="PANTHER" id="PTHR42781:SF4">
    <property type="entry name" value="SPERMIDINE_PUTRESCINE IMPORT ATP-BINDING PROTEIN POTA"/>
    <property type="match status" value="1"/>
</dbReference>
<dbReference type="GO" id="GO:0043190">
    <property type="term" value="C:ATP-binding cassette (ABC) transporter complex"/>
    <property type="evidence" value="ECO:0007669"/>
    <property type="project" value="InterPro"/>
</dbReference>
<dbReference type="Gene3D" id="2.40.50.140">
    <property type="entry name" value="Nucleic acid-binding proteins"/>
    <property type="match status" value="1"/>
</dbReference>
<dbReference type="PROSITE" id="PS00211">
    <property type="entry name" value="ABC_TRANSPORTER_1"/>
    <property type="match status" value="1"/>
</dbReference>
<dbReference type="GO" id="GO:0140359">
    <property type="term" value="F:ABC-type transporter activity"/>
    <property type="evidence" value="ECO:0007669"/>
    <property type="project" value="UniProtKB-ARBA"/>
</dbReference>
<dbReference type="Pfam" id="PF08402">
    <property type="entry name" value="TOBE_2"/>
    <property type="match status" value="1"/>
</dbReference>
<name>A0A151AVR2_9FIRM</name>
<feature type="domain" description="ABC transporter" evidence="4">
    <location>
        <begin position="4"/>
        <end position="240"/>
    </location>
</feature>
<dbReference type="Gene3D" id="2.40.50.100">
    <property type="match status" value="1"/>
</dbReference>
<dbReference type="SMART" id="SM00382">
    <property type="entry name" value="AAA"/>
    <property type="match status" value="1"/>
</dbReference>
<evidence type="ECO:0000313" key="6">
    <source>
        <dbReference type="Proteomes" id="UP000075670"/>
    </source>
</evidence>
<dbReference type="InterPro" id="IPR012340">
    <property type="entry name" value="NA-bd_OB-fold"/>
</dbReference>
<dbReference type="Pfam" id="PF00005">
    <property type="entry name" value="ABC_tran"/>
    <property type="match status" value="1"/>
</dbReference>
<protein>
    <submittedName>
        <fullName evidence="5">sn-glycerol-3-phosphate import ATP-binding protein UgpC</fullName>
        <ecNumber evidence="5">3.6.3.20</ecNumber>
    </submittedName>
</protein>
<dbReference type="OrthoDB" id="9802264at2"/>
<dbReference type="SUPFAM" id="SSF52540">
    <property type="entry name" value="P-loop containing nucleoside triphosphate hydrolases"/>
    <property type="match status" value="1"/>
</dbReference>
<sequence length="355" mass="38985">MAQLVLEGVSKNFGRTPVLEGLSLEVAKGEFLSFLGPSGCGKTTALRLIAGLLEPDTGSIAIGGRCVCQAGRGYSLPPEERQVGMVFQSYALWPHMRIRENVAYPLKLKGYPRKEIEERVQKMLALVDLQGLEDRYPHQLSGGQQQRVALARALIAEPLVLLLDEPLSNLDAKLREKMRLEIKDIQERVGATVIYVTHDQVEALTMSDRIAILCQGRLQQLDTPVAIYERPANTFVADFVGSSNLLPARVVNTDGRLLLLNGHPDAFLQLPLPAGISSGQEVKVALRPEALLLKPWRGNGGLQGRVLRSFYRGREVECFVAVGNQTLRVLMPGKTAWVPGQEVEVEVKEGLVLVA</sequence>
<dbReference type="SUPFAM" id="SSF50331">
    <property type="entry name" value="MOP-like"/>
    <property type="match status" value="1"/>
</dbReference>
<dbReference type="GO" id="GO:0016887">
    <property type="term" value="F:ATP hydrolysis activity"/>
    <property type="evidence" value="ECO:0007669"/>
    <property type="project" value="InterPro"/>
</dbReference>
<dbReference type="InterPro" id="IPR013611">
    <property type="entry name" value="Transp-assoc_OB_typ2"/>
</dbReference>
<dbReference type="EC" id="3.6.3.20" evidence="5"/>
<keyword evidence="3 5" id="KW-0067">ATP-binding</keyword>
<dbReference type="PATRIC" id="fig|1122241.3.peg.2245"/>
<evidence type="ECO:0000256" key="1">
    <source>
        <dbReference type="ARBA" id="ARBA00022448"/>
    </source>
</evidence>
<dbReference type="FunFam" id="3.40.50.300:FF:000042">
    <property type="entry name" value="Maltose/maltodextrin ABC transporter, ATP-binding protein"/>
    <property type="match status" value="1"/>
</dbReference>
<dbReference type="InterPro" id="IPR050093">
    <property type="entry name" value="ABC_SmlMolc_Importer"/>
</dbReference>
<dbReference type="GO" id="GO:0005524">
    <property type="term" value="F:ATP binding"/>
    <property type="evidence" value="ECO:0007669"/>
    <property type="project" value="UniProtKB-KW"/>
</dbReference>
<dbReference type="EMBL" id="LTBC01000008">
    <property type="protein sequence ID" value="KYH31745.1"/>
    <property type="molecule type" value="Genomic_DNA"/>
</dbReference>
<evidence type="ECO:0000313" key="5">
    <source>
        <dbReference type="EMBL" id="KYH31745.1"/>
    </source>
</evidence>
<dbReference type="InterPro" id="IPR003439">
    <property type="entry name" value="ABC_transporter-like_ATP-bd"/>
</dbReference>
<gene>
    <name evidence="5" type="primary">ugpC</name>
    <name evidence="5" type="ORF">MOMUL_21090</name>
</gene>
<evidence type="ECO:0000256" key="2">
    <source>
        <dbReference type="ARBA" id="ARBA00022741"/>
    </source>
</evidence>